<evidence type="ECO:0000313" key="6">
    <source>
        <dbReference type="Proteomes" id="UP000232875"/>
    </source>
</evidence>
<feature type="repeat" description="Pumilio" evidence="2">
    <location>
        <begin position="539"/>
        <end position="574"/>
    </location>
</feature>
<feature type="repeat" description="Pumilio" evidence="2">
    <location>
        <begin position="394"/>
        <end position="430"/>
    </location>
</feature>
<name>A0A2N1JCK8_9BASI</name>
<evidence type="ECO:0000256" key="1">
    <source>
        <dbReference type="ARBA" id="ARBA00022737"/>
    </source>
</evidence>
<dbReference type="PROSITE" id="PS50303">
    <property type="entry name" value="PUM_HD"/>
    <property type="match status" value="1"/>
</dbReference>
<feature type="repeat" description="Pumilio" evidence="2">
    <location>
        <begin position="575"/>
        <end position="612"/>
    </location>
</feature>
<dbReference type="PANTHER" id="PTHR12537:SF13">
    <property type="entry name" value="PUMILIO HOMOLOGY DOMAIN FAMILY MEMBER 4"/>
    <property type="match status" value="1"/>
</dbReference>
<dbReference type="InterPro" id="IPR033133">
    <property type="entry name" value="PUM-HD"/>
</dbReference>
<evidence type="ECO:0000256" key="3">
    <source>
        <dbReference type="SAM" id="MobiDB-lite"/>
    </source>
</evidence>
<feature type="repeat" description="Pumilio" evidence="2">
    <location>
        <begin position="467"/>
        <end position="502"/>
    </location>
</feature>
<gene>
    <name evidence="5" type="ORF">MVES_001524</name>
</gene>
<dbReference type="GO" id="GO:0010608">
    <property type="term" value="P:post-transcriptional regulation of gene expression"/>
    <property type="evidence" value="ECO:0007669"/>
    <property type="project" value="TreeGrafter"/>
</dbReference>
<dbReference type="PROSITE" id="PS50302">
    <property type="entry name" value="PUM"/>
    <property type="match status" value="8"/>
</dbReference>
<feature type="region of interest" description="Disordered" evidence="3">
    <location>
        <begin position="1"/>
        <end position="28"/>
    </location>
</feature>
<dbReference type="PANTHER" id="PTHR12537">
    <property type="entry name" value="RNA BINDING PROTEIN PUMILIO-RELATED"/>
    <property type="match status" value="1"/>
</dbReference>
<sequence>MVLGPSPSATAAPAGANAEHRAAPSALPQGAASMLPKTLVADARADASQVQNGAHRSLAPGEAALFNEGFLFDDELESADDSTFVRKYNLSGDDDKFPMLFRQQGFNNALSTFSSALDLAPLSQMSSRSGRAQPGSNVSTLSPWLHATPTDFQRRVDDIAVADLSHSTHSLSVHDSQHSLAPGAMRPMSSAAPGIHSDARAVRPAAPFSAELFAEKELQPGAYNGLGVAPTPKPGMHLAPGTRPASAHSASFVPIRNGVPVDENRFPAEPPNQRFPRFRGKDESRRKQNGRAFSGEAVSADAEQFRNVRRSDLDPSTTRLEDLAGEMSQLCKDQYGCRFLQKKLEENVPEQCDMIFTETFPYFAELMTDPFGNYLCQKLLEYCSDAQRDQIVDAIAADLVTISLNMHGTRAVQKTIDFISTPSQTKTVIDALSRNVVSLIKDLNGNHVIQKCLNRLYAEQNQFIYDAVAAKCVDVATHRHGCCVLQRCIDHASDQQRFQLAKEITANTLQLVQDPFGNYVVQYVLDLNNADFNEAMVHQFLGNVCMLSMQKFSSNVIEKCIRVSQPSIRKLLVHELIDETRLESLLRDSFANYVVQTSLDYAEPTQRTQLVECIRPILPAIRNTPYGKRIQSRLQRESPEFVNGSADGRFAGPPRGQGVFQGRSGGRNMPFSASVGAGRGRGARRGKGDPMYPNSNVGGGDVQMEQFFPAQNGEIPLYPSVGTLDFTEPAPNVAQVPTDLVFGGLSRGKMQW</sequence>
<dbReference type="EMBL" id="KZ454989">
    <property type="protein sequence ID" value="PKI84276.1"/>
    <property type="molecule type" value="Genomic_DNA"/>
</dbReference>
<evidence type="ECO:0000259" key="4">
    <source>
        <dbReference type="PROSITE" id="PS50303"/>
    </source>
</evidence>
<dbReference type="STRING" id="2020962.A0A2N1JCK8"/>
<feature type="repeat" description="Pumilio" evidence="2">
    <location>
        <begin position="431"/>
        <end position="466"/>
    </location>
</feature>
<dbReference type="Gene3D" id="1.25.10.10">
    <property type="entry name" value="Leucine-rich Repeat Variant"/>
    <property type="match status" value="1"/>
</dbReference>
<feature type="domain" description="PUM-HD" evidence="4">
    <location>
        <begin position="300"/>
        <end position="638"/>
    </location>
</feature>
<dbReference type="GO" id="GO:0005737">
    <property type="term" value="C:cytoplasm"/>
    <property type="evidence" value="ECO:0007669"/>
    <property type="project" value="TreeGrafter"/>
</dbReference>
<dbReference type="SUPFAM" id="SSF48371">
    <property type="entry name" value="ARM repeat"/>
    <property type="match status" value="1"/>
</dbReference>
<feature type="compositionally biased region" description="Low complexity" evidence="3">
    <location>
        <begin position="1"/>
        <end position="17"/>
    </location>
</feature>
<feature type="region of interest" description="Disordered" evidence="3">
    <location>
        <begin position="661"/>
        <end position="690"/>
    </location>
</feature>
<dbReference type="InterPro" id="IPR033712">
    <property type="entry name" value="Pumilio_RNA-bd"/>
</dbReference>
<feature type="region of interest" description="Disordered" evidence="3">
    <location>
        <begin position="261"/>
        <end position="298"/>
    </location>
</feature>
<dbReference type="FunFam" id="1.25.10.10:FF:000237">
    <property type="entry name" value="Pumilio homolog 9"/>
    <property type="match status" value="1"/>
</dbReference>
<dbReference type="Pfam" id="PF00806">
    <property type="entry name" value="PUF"/>
    <property type="match status" value="8"/>
</dbReference>
<dbReference type="CDD" id="cd07920">
    <property type="entry name" value="Pumilio"/>
    <property type="match status" value="1"/>
</dbReference>
<reference evidence="5 6" key="1">
    <citation type="submission" date="2017-10" db="EMBL/GenBank/DDBJ databases">
        <title>A novel species of cold-tolerant Malassezia isolated from bats.</title>
        <authorList>
            <person name="Lorch J.M."/>
            <person name="Palmer J.M."/>
            <person name="Vanderwolf K.J."/>
            <person name="Schmidt K.Z."/>
            <person name="Verant M.L."/>
            <person name="Weller T.J."/>
            <person name="Blehert D.S."/>
        </authorList>
    </citation>
    <scope>NUCLEOTIDE SEQUENCE [LARGE SCALE GENOMIC DNA]</scope>
    <source>
        <strain evidence="5 6">NWHC:44797-103</strain>
    </source>
</reference>
<dbReference type="AlphaFoldDB" id="A0A2N1JCK8"/>
<feature type="repeat" description="Pumilio" evidence="2">
    <location>
        <begin position="503"/>
        <end position="538"/>
    </location>
</feature>
<accession>A0A2N1JCK8</accession>
<dbReference type="Proteomes" id="UP000232875">
    <property type="component" value="Unassembled WGS sequence"/>
</dbReference>
<dbReference type="InterPro" id="IPR001313">
    <property type="entry name" value="Pumilio_RNA-bd_rpt"/>
</dbReference>
<dbReference type="GO" id="GO:0003729">
    <property type="term" value="F:mRNA binding"/>
    <property type="evidence" value="ECO:0007669"/>
    <property type="project" value="TreeGrafter"/>
</dbReference>
<evidence type="ECO:0000313" key="5">
    <source>
        <dbReference type="EMBL" id="PKI84276.1"/>
    </source>
</evidence>
<dbReference type="InterPro" id="IPR011989">
    <property type="entry name" value="ARM-like"/>
</dbReference>
<feature type="repeat" description="Pumilio" evidence="2">
    <location>
        <begin position="322"/>
        <end position="357"/>
    </location>
</feature>
<dbReference type="OrthoDB" id="668540at2759"/>
<keyword evidence="6" id="KW-1185">Reference proteome</keyword>
<feature type="repeat" description="Pumilio" evidence="2">
    <location>
        <begin position="358"/>
        <end position="393"/>
    </location>
</feature>
<protein>
    <recommendedName>
        <fullName evidence="4">PUM-HD domain-containing protein</fullName>
    </recommendedName>
</protein>
<proteinExistence type="predicted"/>
<dbReference type="InterPro" id="IPR016024">
    <property type="entry name" value="ARM-type_fold"/>
</dbReference>
<dbReference type="SMART" id="SM00025">
    <property type="entry name" value="Pumilio"/>
    <property type="match status" value="8"/>
</dbReference>
<organism evidence="5 6">
    <name type="scientific">Malassezia vespertilionis</name>
    <dbReference type="NCBI Taxonomy" id="2020962"/>
    <lineage>
        <taxon>Eukaryota</taxon>
        <taxon>Fungi</taxon>
        <taxon>Dikarya</taxon>
        <taxon>Basidiomycota</taxon>
        <taxon>Ustilaginomycotina</taxon>
        <taxon>Malasseziomycetes</taxon>
        <taxon>Malasseziales</taxon>
        <taxon>Malasseziaceae</taxon>
        <taxon>Malassezia</taxon>
    </lineage>
</organism>
<keyword evidence="1" id="KW-0677">Repeat</keyword>
<evidence type="ECO:0000256" key="2">
    <source>
        <dbReference type="PROSITE-ProRule" id="PRU00317"/>
    </source>
</evidence>